<proteinExistence type="predicted"/>
<name>A0A7G2CBY3_9TRYP</name>
<feature type="compositionally biased region" description="Basic and acidic residues" evidence="1">
    <location>
        <begin position="354"/>
        <end position="367"/>
    </location>
</feature>
<feature type="compositionally biased region" description="Basic and acidic residues" evidence="1">
    <location>
        <begin position="251"/>
        <end position="266"/>
    </location>
</feature>
<dbReference type="Proteomes" id="UP000515908">
    <property type="component" value="Chromosome 06"/>
</dbReference>
<keyword evidence="3" id="KW-1185">Reference proteome</keyword>
<accession>A0A7G2CBY3</accession>
<gene>
    <name evidence="2" type="ORF">ADEAN_000369400</name>
</gene>
<evidence type="ECO:0000313" key="3">
    <source>
        <dbReference type="Proteomes" id="UP000515908"/>
    </source>
</evidence>
<organism evidence="2 3">
    <name type="scientific">Angomonas deanei</name>
    <dbReference type="NCBI Taxonomy" id="59799"/>
    <lineage>
        <taxon>Eukaryota</taxon>
        <taxon>Discoba</taxon>
        <taxon>Euglenozoa</taxon>
        <taxon>Kinetoplastea</taxon>
        <taxon>Metakinetoplastina</taxon>
        <taxon>Trypanosomatida</taxon>
        <taxon>Trypanosomatidae</taxon>
        <taxon>Strigomonadinae</taxon>
        <taxon>Angomonas</taxon>
    </lineage>
</organism>
<feature type="region of interest" description="Disordered" evidence="1">
    <location>
        <begin position="195"/>
        <end position="367"/>
    </location>
</feature>
<evidence type="ECO:0000256" key="1">
    <source>
        <dbReference type="SAM" id="MobiDB-lite"/>
    </source>
</evidence>
<dbReference type="EMBL" id="LR877150">
    <property type="protein sequence ID" value="CAD2216233.1"/>
    <property type="molecule type" value="Genomic_DNA"/>
</dbReference>
<reference evidence="2 3" key="1">
    <citation type="submission" date="2020-08" db="EMBL/GenBank/DDBJ databases">
        <authorList>
            <person name="Newling K."/>
            <person name="Davey J."/>
            <person name="Forrester S."/>
        </authorList>
    </citation>
    <scope>NUCLEOTIDE SEQUENCE [LARGE SCALE GENOMIC DNA]</scope>
    <source>
        <strain evidence="3">Crithidia deanei Carvalho (ATCC PRA-265)</strain>
    </source>
</reference>
<sequence>MLQKERKDLLAQKKQLEGQVAKYRKASKYRHHVEVAKKDIADLTDENRDLQLEVRCNEKLLVMNANVIESGEGHQRLAEELRAQNALTQRSLEHAVRDCTDAERQRDGVKQRVEALREKQADLKRSENGENDYNTLQRLREENRQKKNTISQLKQQLNVSQKQSYLGGQSAPSDAERSYLEERIAHMRLELERAKQQVRKASTPMANSAHAIEPPSEVAPASPPKQEAGWLNNSAANSPVHPAKDSSAQNEFRELEEPVEAPKQEDNYVQNTNTGFDFLTEDAPPPKPVKDIFADDDIFGTNDPAPTLAPAEPAKNDVPDWLAGDEDDAAEEGMEEEPLEDEVEDYVEEEEAAEEAKEEEKPAWLEF</sequence>
<dbReference type="VEuPathDB" id="TriTrypDB:ADEAN_000369400"/>
<protein>
    <submittedName>
        <fullName evidence="2">Uncharacterized protein</fullName>
    </submittedName>
</protein>
<feature type="compositionally biased region" description="Acidic residues" evidence="1">
    <location>
        <begin position="323"/>
        <end position="353"/>
    </location>
</feature>
<evidence type="ECO:0000313" key="2">
    <source>
        <dbReference type="EMBL" id="CAD2216233.1"/>
    </source>
</evidence>
<feature type="compositionally biased region" description="Polar residues" evidence="1">
    <location>
        <begin position="158"/>
        <end position="172"/>
    </location>
</feature>
<feature type="region of interest" description="Disordered" evidence="1">
    <location>
        <begin position="158"/>
        <end position="177"/>
    </location>
</feature>
<dbReference type="AlphaFoldDB" id="A0A7G2CBY3"/>